<keyword evidence="2" id="KW-0560">Oxidoreductase</keyword>
<protein>
    <submittedName>
        <fullName evidence="7">ABC transporter substrate-binding protein</fullName>
    </submittedName>
</protein>
<dbReference type="Proteomes" id="UP000765338">
    <property type="component" value="Unassembled WGS sequence"/>
</dbReference>
<sequence>MNHTGKTDISHDTLLSAYRRMKTIRAFENRLHEDFKAGIVPGFTHLYAGQEAVAVGICSHLTDQDQIASTHRGHGHCIAKGVDVMAMMKEIHGRQGGICKGKGGSMHIADLSKGMLGANGILGAGAPLACGAALADKLEGKGHVAVVFGGDGGVNEGAVLESMNLASVWKLPLMFVVENNGYAQSTPQHRTTSVSSYEDRARGFGMPAVTVDGLDFFAVYRAAGELIARMRAGGGPVLLECRTVRFYGHFEGDTQRYRPAGDVKNAWEERDCLRRFARTSGLSPAELEAVDRDVEQLVDASVQEALKAPHPALNELHDGVYVSY</sequence>
<evidence type="ECO:0000256" key="4">
    <source>
        <dbReference type="ARBA" id="ARBA00025211"/>
    </source>
</evidence>
<evidence type="ECO:0000313" key="8">
    <source>
        <dbReference type="Proteomes" id="UP000765338"/>
    </source>
</evidence>
<evidence type="ECO:0000259" key="6">
    <source>
        <dbReference type="Pfam" id="PF00676"/>
    </source>
</evidence>
<dbReference type="PANTHER" id="PTHR11516:SF60">
    <property type="entry name" value="PYRUVATE DEHYDROGENASE E1 COMPONENT SUBUNIT ALPHA"/>
    <property type="match status" value="1"/>
</dbReference>
<organism evidence="7 8">
    <name type="scientific">Bombella mellum</name>
    <dbReference type="NCBI Taxonomy" id="2039288"/>
    <lineage>
        <taxon>Bacteria</taxon>
        <taxon>Pseudomonadati</taxon>
        <taxon>Pseudomonadota</taxon>
        <taxon>Alphaproteobacteria</taxon>
        <taxon>Acetobacterales</taxon>
        <taxon>Acetobacteraceae</taxon>
        <taxon>Bombella</taxon>
    </lineage>
</organism>
<comment type="cofactor">
    <cofactor evidence="1">
        <name>thiamine diphosphate</name>
        <dbReference type="ChEBI" id="CHEBI:58937"/>
    </cofactor>
</comment>
<comment type="catalytic activity">
    <reaction evidence="5">
        <text>N(6)-[(R)-lipoyl]-L-lysyl-[protein] + pyruvate + H(+) = N(6)-[(R)-S(8)-acetyldihydrolipoyl]-L-lysyl-[protein] + CO2</text>
        <dbReference type="Rhea" id="RHEA:19189"/>
        <dbReference type="Rhea" id="RHEA-COMP:10474"/>
        <dbReference type="Rhea" id="RHEA-COMP:10478"/>
        <dbReference type="ChEBI" id="CHEBI:15361"/>
        <dbReference type="ChEBI" id="CHEBI:15378"/>
        <dbReference type="ChEBI" id="CHEBI:16526"/>
        <dbReference type="ChEBI" id="CHEBI:83099"/>
        <dbReference type="ChEBI" id="CHEBI:83111"/>
        <dbReference type="EC" id="1.2.4.1"/>
    </reaction>
</comment>
<name>A0ABR5ZSX8_9PROT</name>
<gene>
    <name evidence="7" type="ORF">CPA56_05475</name>
</gene>
<dbReference type="InterPro" id="IPR050642">
    <property type="entry name" value="PDH_E1_Alpha_Subunit"/>
</dbReference>
<evidence type="ECO:0000256" key="5">
    <source>
        <dbReference type="ARBA" id="ARBA00051231"/>
    </source>
</evidence>
<comment type="caution">
    <text evidence="7">The sequence shown here is derived from an EMBL/GenBank/DDBJ whole genome shotgun (WGS) entry which is preliminary data.</text>
</comment>
<dbReference type="EMBL" id="PDLY01000003">
    <property type="protein sequence ID" value="MBA5727429.1"/>
    <property type="molecule type" value="Genomic_DNA"/>
</dbReference>
<keyword evidence="8" id="KW-1185">Reference proteome</keyword>
<feature type="domain" description="Dehydrogenase E1 component" evidence="6">
    <location>
        <begin position="19"/>
        <end position="312"/>
    </location>
</feature>
<reference evidence="7 8" key="1">
    <citation type="submission" date="2017-10" db="EMBL/GenBank/DDBJ databases">
        <authorList>
            <person name="Jakob F."/>
        </authorList>
    </citation>
    <scope>NUCLEOTIDE SEQUENCE [LARGE SCALE GENOMIC DNA]</scope>
    <source>
        <strain evidence="7 8">TMW 2.1889</strain>
    </source>
</reference>
<evidence type="ECO:0000256" key="2">
    <source>
        <dbReference type="ARBA" id="ARBA00023002"/>
    </source>
</evidence>
<keyword evidence="3" id="KW-0786">Thiamine pyrophosphate</keyword>
<proteinExistence type="predicted"/>
<dbReference type="PANTHER" id="PTHR11516">
    <property type="entry name" value="PYRUVATE DEHYDROGENASE E1 COMPONENT, ALPHA SUBUNIT BACTERIAL AND ORGANELLAR"/>
    <property type="match status" value="1"/>
</dbReference>
<accession>A0ABR5ZSX8</accession>
<dbReference type="Pfam" id="PF00676">
    <property type="entry name" value="E1_dh"/>
    <property type="match status" value="1"/>
</dbReference>
<dbReference type="SUPFAM" id="SSF52518">
    <property type="entry name" value="Thiamin diphosphate-binding fold (THDP-binding)"/>
    <property type="match status" value="1"/>
</dbReference>
<dbReference type="CDD" id="cd02000">
    <property type="entry name" value="TPP_E1_PDC_ADC_BCADC"/>
    <property type="match status" value="1"/>
</dbReference>
<evidence type="ECO:0000256" key="3">
    <source>
        <dbReference type="ARBA" id="ARBA00023052"/>
    </source>
</evidence>
<dbReference type="InterPro" id="IPR029061">
    <property type="entry name" value="THDP-binding"/>
</dbReference>
<dbReference type="Gene3D" id="3.40.50.970">
    <property type="match status" value="1"/>
</dbReference>
<dbReference type="InterPro" id="IPR001017">
    <property type="entry name" value="DH_E1"/>
</dbReference>
<comment type="function">
    <text evidence="4">The pyruvate dehydrogenase complex catalyzes the overall conversion of pyruvate to acetyl-CoA and CO(2). It contains multiple copies of three enzymatic components: pyruvate dehydrogenase (E1), dihydrolipoamide acetyltransferase (E2) and lipoamide dehydrogenase (E3).</text>
</comment>
<evidence type="ECO:0000256" key="1">
    <source>
        <dbReference type="ARBA" id="ARBA00001964"/>
    </source>
</evidence>
<evidence type="ECO:0000313" key="7">
    <source>
        <dbReference type="EMBL" id="MBA5727429.1"/>
    </source>
</evidence>